<dbReference type="EMBL" id="QOVN01000002">
    <property type="protein sequence ID" value="RXG30078.1"/>
    <property type="molecule type" value="Genomic_DNA"/>
</dbReference>
<keyword evidence="4 7" id="KW-0812">Transmembrane</keyword>
<dbReference type="AlphaFoldDB" id="A0A1M5XJ52"/>
<evidence type="ECO:0000313" key="9">
    <source>
        <dbReference type="EMBL" id="SHH99786.1"/>
    </source>
</evidence>
<reference evidence="8 11" key="3">
    <citation type="submission" date="2018-07" db="EMBL/GenBank/DDBJ databases">
        <title>Leeuwenhoekiella genomics.</title>
        <authorList>
            <person name="Tahon G."/>
            <person name="Willems A."/>
        </authorList>
    </citation>
    <scope>NUCLEOTIDE SEQUENCE [LARGE SCALE GENOMIC DNA]</scope>
    <source>
        <strain evidence="8 11">LMG 24856</strain>
    </source>
</reference>
<dbReference type="GO" id="GO:0005886">
    <property type="term" value="C:plasma membrane"/>
    <property type="evidence" value="ECO:0007669"/>
    <property type="project" value="UniProtKB-SubCell"/>
</dbReference>
<evidence type="ECO:0000256" key="4">
    <source>
        <dbReference type="ARBA" id="ARBA00022692"/>
    </source>
</evidence>
<evidence type="ECO:0000313" key="10">
    <source>
        <dbReference type="Proteomes" id="UP000184240"/>
    </source>
</evidence>
<keyword evidence="7" id="KW-0653">Protein transport</keyword>
<evidence type="ECO:0000256" key="3">
    <source>
        <dbReference type="ARBA" id="ARBA00022475"/>
    </source>
</evidence>
<dbReference type="Proteomes" id="UP000184240">
    <property type="component" value="Unassembled WGS sequence"/>
</dbReference>
<organism evidence="9 10">
    <name type="scientific">Leeuwenhoekiella palythoae</name>
    <dbReference type="NCBI Taxonomy" id="573501"/>
    <lineage>
        <taxon>Bacteria</taxon>
        <taxon>Pseudomonadati</taxon>
        <taxon>Bacteroidota</taxon>
        <taxon>Flavobacteriia</taxon>
        <taxon>Flavobacteriales</taxon>
        <taxon>Flavobacteriaceae</taxon>
        <taxon>Leeuwenhoekiella</taxon>
    </lineage>
</organism>
<dbReference type="EMBL" id="FQXT01000003">
    <property type="protein sequence ID" value="SHH99786.1"/>
    <property type="molecule type" value="Genomic_DNA"/>
</dbReference>
<comment type="similarity">
    <text evidence="2 7">Belongs to the ExbD/TolR family.</text>
</comment>
<dbReference type="OrthoDB" id="9801500at2"/>
<reference evidence="9" key="1">
    <citation type="submission" date="2016-11" db="EMBL/GenBank/DDBJ databases">
        <authorList>
            <person name="Jaros S."/>
            <person name="Januszkiewicz K."/>
            <person name="Wedrychowicz H."/>
        </authorList>
    </citation>
    <scope>NUCLEOTIDE SEQUENCE [LARGE SCALE GENOMIC DNA]</scope>
    <source>
        <strain evidence="9">DSM 19859</strain>
    </source>
</reference>
<keyword evidence="11" id="KW-1185">Reference proteome</keyword>
<evidence type="ECO:0000256" key="6">
    <source>
        <dbReference type="ARBA" id="ARBA00023136"/>
    </source>
</evidence>
<evidence type="ECO:0000256" key="1">
    <source>
        <dbReference type="ARBA" id="ARBA00004162"/>
    </source>
</evidence>
<evidence type="ECO:0000313" key="11">
    <source>
        <dbReference type="Proteomes" id="UP000290037"/>
    </source>
</evidence>
<evidence type="ECO:0000313" key="8">
    <source>
        <dbReference type="EMBL" id="RXG30078.1"/>
    </source>
</evidence>
<dbReference type="RefSeq" id="WP_072981953.1">
    <property type="nucleotide sequence ID" value="NZ_FQXT01000003.1"/>
</dbReference>
<protein>
    <submittedName>
        <fullName evidence="9">Biopolymer transport protein ExbD</fullName>
    </submittedName>
</protein>
<dbReference type="GO" id="GO:0015031">
    <property type="term" value="P:protein transport"/>
    <property type="evidence" value="ECO:0007669"/>
    <property type="project" value="UniProtKB-KW"/>
</dbReference>
<keyword evidence="5" id="KW-1133">Transmembrane helix</keyword>
<dbReference type="GO" id="GO:0022857">
    <property type="term" value="F:transmembrane transporter activity"/>
    <property type="evidence" value="ECO:0007669"/>
    <property type="project" value="InterPro"/>
</dbReference>
<gene>
    <name evidence="8" type="ORF">DSM01_827</name>
    <name evidence="9" type="ORF">SAMN04487999_1533</name>
</gene>
<keyword evidence="3" id="KW-1003">Cell membrane</keyword>
<dbReference type="Proteomes" id="UP000290037">
    <property type="component" value="Unassembled WGS sequence"/>
</dbReference>
<evidence type="ECO:0000256" key="7">
    <source>
        <dbReference type="RuleBase" id="RU003879"/>
    </source>
</evidence>
<dbReference type="PANTHER" id="PTHR30558">
    <property type="entry name" value="EXBD MEMBRANE COMPONENT OF PMF-DRIVEN MACROMOLECULE IMPORT SYSTEM"/>
    <property type="match status" value="1"/>
</dbReference>
<sequence length="170" mass="19226">MRNSTSIHAGSMADIAFLMLIFFLTTTTINTDQGLDQTLPEDCKTEDCATKLLERNIFEIHLNDQGTCLIQNKISSKEELANQLIDFVGNQSGSTIAPENPAEAVIRLEVSRTNSYKDYVSIMDEIKAAYLHMRTQYSLEKFSKNFSDLNAIERKLVLKHYPLQLSEATK</sequence>
<accession>A0A1M5XJ52</accession>
<dbReference type="PANTHER" id="PTHR30558:SF3">
    <property type="entry name" value="BIOPOLYMER TRANSPORT PROTEIN EXBD-RELATED"/>
    <property type="match status" value="1"/>
</dbReference>
<dbReference type="STRING" id="573501.SAMN04487999_1533"/>
<evidence type="ECO:0000256" key="2">
    <source>
        <dbReference type="ARBA" id="ARBA00005811"/>
    </source>
</evidence>
<keyword evidence="7" id="KW-0813">Transport</keyword>
<dbReference type="Pfam" id="PF02472">
    <property type="entry name" value="ExbD"/>
    <property type="match status" value="1"/>
</dbReference>
<evidence type="ECO:0000256" key="5">
    <source>
        <dbReference type="ARBA" id="ARBA00022989"/>
    </source>
</evidence>
<proteinExistence type="inferred from homology"/>
<name>A0A1M5XJ52_9FLAO</name>
<comment type="subcellular location">
    <subcellularLocation>
        <location evidence="1">Cell membrane</location>
        <topology evidence="1">Single-pass membrane protein</topology>
    </subcellularLocation>
    <subcellularLocation>
        <location evidence="7">Cell membrane</location>
        <topology evidence="7">Single-pass type II membrane protein</topology>
    </subcellularLocation>
</comment>
<reference evidence="10" key="2">
    <citation type="submission" date="2016-11" db="EMBL/GenBank/DDBJ databases">
        <authorList>
            <person name="Varghese N."/>
            <person name="Submissions S."/>
        </authorList>
    </citation>
    <scope>NUCLEOTIDE SEQUENCE [LARGE SCALE GENOMIC DNA]</scope>
    <source>
        <strain evidence="10">DSM 19859</strain>
    </source>
</reference>
<keyword evidence="6" id="KW-0472">Membrane</keyword>
<dbReference type="InterPro" id="IPR003400">
    <property type="entry name" value="ExbD"/>
</dbReference>